<gene>
    <name evidence="7" type="ORF">FM111_15285</name>
</gene>
<dbReference type="AlphaFoldDB" id="A0A1R4GRH9"/>
<dbReference type="SUPFAM" id="SSF50156">
    <property type="entry name" value="PDZ domain-like"/>
    <property type="match status" value="2"/>
</dbReference>
<feature type="domain" description="PDZ" evidence="6">
    <location>
        <begin position="366"/>
        <end position="455"/>
    </location>
</feature>
<dbReference type="PANTHER" id="PTHR22939:SF129">
    <property type="entry name" value="SERINE PROTEASE HTRA2, MITOCHONDRIAL"/>
    <property type="match status" value="1"/>
</dbReference>
<dbReference type="Pfam" id="PF13365">
    <property type="entry name" value="Trypsin_2"/>
    <property type="match status" value="1"/>
</dbReference>
<feature type="chain" id="PRO_5012390554" evidence="5">
    <location>
        <begin position="41"/>
        <end position="465"/>
    </location>
</feature>
<evidence type="ECO:0000256" key="4">
    <source>
        <dbReference type="ARBA" id="ARBA00022825"/>
    </source>
</evidence>
<evidence type="ECO:0000313" key="7">
    <source>
        <dbReference type="EMBL" id="SJM70673.1"/>
    </source>
</evidence>
<keyword evidence="4" id="KW-0720">Serine protease</keyword>
<sequence>MLARLSTEGGRRVKETGMTKHSLLAGAALAIFSFSGMAQAAPVAATATAVQSPVAAMPYDARRGVFTFAAGLEESLPAVVQVTTLGQSRGPSSENNPKPSQGGSGVIIDAREGIIVTNHHVIENGQKFTVDLIDGRLFDATLIGADKATDIAVLKIDATGLSQVATVDSDTLRSGDLAFAVGYPLGLDQTLTMGVISGLNRSGMGDAIEDYIQTDAAVNSGNSGGPLLDSRGRLIGINTAILSGGFGGGNDGIAFAVPTRIMMFVVDQLRATGEVKRGRVGLGLGSLTAERAREVGLNIVRGAVVYDVEPGSAGEKAGLKPGDVLTRIQDRPVANAGSVQATVGIARAGTQMPVVYLRDGREASTRLTIEPSDPAPVRVGVQAAMARGLTVRNPASGRGAQIAVVEAGSSAAAAGFQAGDVVVQANGAEIADMKDLAQRLQAAGEAVVPVIVLRDSERVEIDLPA</sequence>
<dbReference type="InterPro" id="IPR009003">
    <property type="entry name" value="Peptidase_S1_PA"/>
</dbReference>
<reference evidence="7 8" key="1">
    <citation type="submission" date="2017-02" db="EMBL/GenBank/DDBJ databases">
        <authorList>
            <person name="Peterson S.W."/>
        </authorList>
    </citation>
    <scope>NUCLEOTIDE SEQUENCE [LARGE SCALE GENOMIC DNA]</scope>
    <source>
        <strain evidence="7 8">3F5N</strain>
    </source>
</reference>
<evidence type="ECO:0000256" key="5">
    <source>
        <dbReference type="SAM" id="SignalP"/>
    </source>
</evidence>
<organism evidence="7 8">
    <name type="scientific">Brevundimonas diminuta 3F5N</name>
    <dbReference type="NCBI Taxonomy" id="1255603"/>
    <lineage>
        <taxon>Bacteria</taxon>
        <taxon>Pseudomonadati</taxon>
        <taxon>Pseudomonadota</taxon>
        <taxon>Alphaproteobacteria</taxon>
        <taxon>Caulobacterales</taxon>
        <taxon>Caulobacteraceae</taxon>
        <taxon>Brevundimonas</taxon>
    </lineage>
</organism>
<proteinExistence type="inferred from homology"/>
<dbReference type="GO" id="GO:0004252">
    <property type="term" value="F:serine-type endopeptidase activity"/>
    <property type="evidence" value="ECO:0007669"/>
    <property type="project" value="InterPro"/>
</dbReference>
<dbReference type="InterPro" id="IPR001940">
    <property type="entry name" value="Peptidase_S1C"/>
</dbReference>
<dbReference type="Gene3D" id="2.30.42.10">
    <property type="match status" value="2"/>
</dbReference>
<dbReference type="Pfam" id="PF17820">
    <property type="entry name" value="PDZ_6"/>
    <property type="match status" value="1"/>
</dbReference>
<evidence type="ECO:0000256" key="2">
    <source>
        <dbReference type="ARBA" id="ARBA00022670"/>
    </source>
</evidence>
<feature type="signal peptide" evidence="5">
    <location>
        <begin position="1"/>
        <end position="40"/>
    </location>
</feature>
<evidence type="ECO:0000259" key="6">
    <source>
        <dbReference type="PROSITE" id="PS50106"/>
    </source>
</evidence>
<dbReference type="InterPro" id="IPR001478">
    <property type="entry name" value="PDZ"/>
</dbReference>
<dbReference type="Gene3D" id="2.40.10.120">
    <property type="match status" value="1"/>
</dbReference>
<dbReference type="InterPro" id="IPR041489">
    <property type="entry name" value="PDZ_6"/>
</dbReference>
<evidence type="ECO:0000313" key="8">
    <source>
        <dbReference type="Proteomes" id="UP000195766"/>
    </source>
</evidence>
<dbReference type="PANTHER" id="PTHR22939">
    <property type="entry name" value="SERINE PROTEASE FAMILY S1C HTRA-RELATED"/>
    <property type="match status" value="1"/>
</dbReference>
<dbReference type="Proteomes" id="UP000195766">
    <property type="component" value="Unassembled WGS sequence"/>
</dbReference>
<protein>
    <submittedName>
        <fullName evidence="7">HtrA protease/chaperone protein</fullName>
    </submittedName>
</protein>
<dbReference type="PRINTS" id="PR00834">
    <property type="entry name" value="PROTEASES2C"/>
</dbReference>
<keyword evidence="5" id="KW-0732">Signal</keyword>
<keyword evidence="3" id="KW-0378">Hydrolase</keyword>
<keyword evidence="2 7" id="KW-0645">Protease</keyword>
<dbReference type="Pfam" id="PF13180">
    <property type="entry name" value="PDZ_2"/>
    <property type="match status" value="1"/>
</dbReference>
<dbReference type="SMART" id="SM00228">
    <property type="entry name" value="PDZ"/>
    <property type="match status" value="2"/>
</dbReference>
<evidence type="ECO:0000256" key="1">
    <source>
        <dbReference type="ARBA" id="ARBA00010541"/>
    </source>
</evidence>
<dbReference type="PROSITE" id="PS50106">
    <property type="entry name" value="PDZ"/>
    <property type="match status" value="2"/>
</dbReference>
<accession>A0A1R4GRH9</accession>
<name>A0A1R4GRH9_BREDI</name>
<dbReference type="InterPro" id="IPR036034">
    <property type="entry name" value="PDZ_sf"/>
</dbReference>
<dbReference type="GO" id="GO:0006508">
    <property type="term" value="P:proteolysis"/>
    <property type="evidence" value="ECO:0007669"/>
    <property type="project" value="UniProtKB-KW"/>
</dbReference>
<evidence type="ECO:0000256" key="3">
    <source>
        <dbReference type="ARBA" id="ARBA00022801"/>
    </source>
</evidence>
<comment type="similarity">
    <text evidence="1">Belongs to the peptidase S1C family.</text>
</comment>
<dbReference type="SUPFAM" id="SSF50494">
    <property type="entry name" value="Trypsin-like serine proteases"/>
    <property type="match status" value="1"/>
</dbReference>
<feature type="domain" description="PDZ" evidence="6">
    <location>
        <begin position="284"/>
        <end position="360"/>
    </location>
</feature>
<dbReference type="EMBL" id="FUIE01000085">
    <property type="protein sequence ID" value="SJM70673.1"/>
    <property type="molecule type" value="Genomic_DNA"/>
</dbReference>